<keyword evidence="3" id="KW-1185">Reference proteome</keyword>
<dbReference type="RefSeq" id="WP_284358871.1">
    <property type="nucleotide sequence ID" value="NZ_BPFZ01000002.1"/>
</dbReference>
<dbReference type="InterPro" id="IPR036065">
    <property type="entry name" value="BolA-like_sf"/>
</dbReference>
<dbReference type="Gene3D" id="3.30.300.90">
    <property type="entry name" value="BolA-like"/>
    <property type="match status" value="1"/>
</dbReference>
<protein>
    <submittedName>
        <fullName evidence="2">BolA family transcriptional regulator</fullName>
    </submittedName>
</protein>
<sequence>MGPIQLQMRKKLIDAFAPLFLEITDESARHASHIGAKLHAAKQGGASVVSGETHFSIHMISAAFEGQSLVARQRAIYQVLAEELSGPVHALSLKAEPPLDNWPVQAS</sequence>
<evidence type="ECO:0000313" key="2">
    <source>
        <dbReference type="EMBL" id="GIU66360.1"/>
    </source>
</evidence>
<dbReference type="Proteomes" id="UP001161064">
    <property type="component" value="Unassembled WGS sequence"/>
</dbReference>
<name>A0ABQ4PTL4_9PROT</name>
<dbReference type="EMBL" id="BPFZ01000002">
    <property type="protein sequence ID" value="GIU66360.1"/>
    <property type="molecule type" value="Genomic_DNA"/>
</dbReference>
<dbReference type="PANTHER" id="PTHR46230:SF7">
    <property type="entry name" value="BOLA-LIKE PROTEIN 1"/>
    <property type="match status" value="1"/>
</dbReference>
<evidence type="ECO:0000256" key="1">
    <source>
        <dbReference type="RuleBase" id="RU003860"/>
    </source>
</evidence>
<accession>A0ABQ4PTL4</accession>
<dbReference type="PANTHER" id="PTHR46230">
    <property type="match status" value="1"/>
</dbReference>
<dbReference type="SUPFAM" id="SSF82657">
    <property type="entry name" value="BolA-like"/>
    <property type="match status" value="1"/>
</dbReference>
<reference evidence="2" key="2">
    <citation type="journal article" date="2023" name="ISME Commun">
        <title>Characterization of a bloom-associated alphaproteobacterial lineage, 'Candidatus Phycosocius': insights into freshwater algal-bacterial interactions.</title>
        <authorList>
            <person name="Tanabe Y."/>
            <person name="Yamaguchi H."/>
            <person name="Yoshida M."/>
            <person name="Kai A."/>
            <person name="Okazaki Y."/>
        </authorList>
    </citation>
    <scope>NUCLEOTIDE SEQUENCE</scope>
    <source>
        <strain evidence="2">BOTRYCO-1</strain>
    </source>
</reference>
<dbReference type="Pfam" id="PF01722">
    <property type="entry name" value="BolA"/>
    <property type="match status" value="1"/>
</dbReference>
<evidence type="ECO:0000313" key="3">
    <source>
        <dbReference type="Proteomes" id="UP001161064"/>
    </source>
</evidence>
<organism evidence="2 3">
    <name type="scientific">Candidatus Phycosocius spiralis</name>
    <dbReference type="NCBI Taxonomy" id="2815099"/>
    <lineage>
        <taxon>Bacteria</taxon>
        <taxon>Pseudomonadati</taxon>
        <taxon>Pseudomonadota</taxon>
        <taxon>Alphaproteobacteria</taxon>
        <taxon>Caulobacterales</taxon>
        <taxon>Caulobacterales incertae sedis</taxon>
        <taxon>Candidatus Phycosocius</taxon>
    </lineage>
</organism>
<reference evidence="2" key="1">
    <citation type="submission" date="2021-05" db="EMBL/GenBank/DDBJ databases">
        <authorList>
            <person name="Tanabe Y."/>
        </authorList>
    </citation>
    <scope>NUCLEOTIDE SEQUENCE</scope>
    <source>
        <strain evidence="2">BOTRYCO-1</strain>
    </source>
</reference>
<proteinExistence type="inferred from homology"/>
<gene>
    <name evidence="2" type="ORF">PsB1_0514</name>
</gene>
<comment type="similarity">
    <text evidence="1">Belongs to the BolA/IbaG family.</text>
</comment>
<dbReference type="InterPro" id="IPR002634">
    <property type="entry name" value="BolA"/>
</dbReference>
<comment type="caution">
    <text evidence="2">The sequence shown here is derived from an EMBL/GenBank/DDBJ whole genome shotgun (WGS) entry which is preliminary data.</text>
</comment>
<dbReference type="PIRSF" id="PIRSF003113">
    <property type="entry name" value="BolA"/>
    <property type="match status" value="1"/>
</dbReference>